<feature type="region of interest" description="Disordered" evidence="4">
    <location>
        <begin position="302"/>
        <end position="323"/>
    </location>
</feature>
<dbReference type="EMBL" id="LK022848">
    <property type="protein sequence ID" value="CDR14378.1"/>
    <property type="molecule type" value="Genomic_DNA"/>
</dbReference>
<dbReference type="InterPro" id="IPR029062">
    <property type="entry name" value="Class_I_gatase-like"/>
</dbReference>
<dbReference type="PROSITE" id="PS00041">
    <property type="entry name" value="HTH_ARAC_FAMILY_1"/>
    <property type="match status" value="1"/>
</dbReference>
<keyword evidence="1" id="KW-0805">Transcription regulation</keyword>
<evidence type="ECO:0000313" key="8">
    <source>
        <dbReference type="Proteomes" id="UP000756710"/>
    </source>
</evidence>
<dbReference type="HOGENOM" id="CLU_000445_59_0_11"/>
<dbReference type="InterPro" id="IPR018062">
    <property type="entry name" value="HTH_AraC-typ_CS"/>
</dbReference>
<organism evidence="6">
    <name type="scientific">Streptomyces iranensis</name>
    <dbReference type="NCBI Taxonomy" id="576784"/>
    <lineage>
        <taxon>Bacteria</taxon>
        <taxon>Bacillati</taxon>
        <taxon>Actinomycetota</taxon>
        <taxon>Actinomycetes</taxon>
        <taxon>Kitasatosporales</taxon>
        <taxon>Streptomycetaceae</taxon>
        <taxon>Streptomyces</taxon>
        <taxon>Streptomyces violaceusniger group</taxon>
    </lineage>
</organism>
<dbReference type="InterPro" id="IPR018060">
    <property type="entry name" value="HTH_AraC"/>
</dbReference>
<dbReference type="Proteomes" id="UP000756710">
    <property type="component" value="Unassembled WGS sequence"/>
</dbReference>
<dbReference type="PANTHER" id="PTHR43130">
    <property type="entry name" value="ARAC-FAMILY TRANSCRIPTIONAL REGULATOR"/>
    <property type="match status" value="1"/>
</dbReference>
<dbReference type="CDD" id="cd03137">
    <property type="entry name" value="GATase1_AraC_1"/>
    <property type="match status" value="1"/>
</dbReference>
<dbReference type="GO" id="GO:0003700">
    <property type="term" value="F:DNA-binding transcription factor activity"/>
    <property type="evidence" value="ECO:0007669"/>
    <property type="project" value="InterPro"/>
</dbReference>
<sequence>MAPHRVAVLVLPRVLPIDLGIPTQIFNARPNTPYELTVCGGARGSVMTSTGFTVGDTAGLPALAQADTIIVPGYWEYQRPPAPEVAAALKLASSRGARIASICTGAFALAAAGLLDGRTVTTHWASADELEELYPRVRVDRGVLYIDDDPLLTSAGVTAGIDLCLHIVRKDLGAAVANDIARELVAAPHRDGGQAQYIAQSLPEPTARTLADTREWALNHLDEPLTLEVLARHARVSTRTLVRMWRQETGITPHQWLLTARVNHARELLEVTDLGIERIAAQSGLGTSTNLRARFRDALGTTPSGYRRTFQRGPDVPERHAAP</sequence>
<dbReference type="PROSITE" id="PS01124">
    <property type="entry name" value="HTH_ARAC_FAMILY_2"/>
    <property type="match status" value="1"/>
</dbReference>
<keyword evidence="3" id="KW-0804">Transcription</keyword>
<dbReference type="SUPFAM" id="SSF46689">
    <property type="entry name" value="Homeodomain-like"/>
    <property type="match status" value="2"/>
</dbReference>
<gene>
    <name evidence="7" type="ORF">J2Z30_000959</name>
    <name evidence="6" type="ORF">SIRAN8331</name>
</gene>
<evidence type="ECO:0000256" key="4">
    <source>
        <dbReference type="SAM" id="MobiDB-lite"/>
    </source>
</evidence>
<proteinExistence type="predicted"/>
<dbReference type="Gene3D" id="3.40.50.880">
    <property type="match status" value="1"/>
</dbReference>
<dbReference type="GO" id="GO:0043565">
    <property type="term" value="F:sequence-specific DNA binding"/>
    <property type="evidence" value="ECO:0007669"/>
    <property type="project" value="InterPro"/>
</dbReference>
<protein>
    <submittedName>
        <fullName evidence="6">AraC family transcription regulator</fullName>
    </submittedName>
    <submittedName>
        <fullName evidence="7">Transcriptional regulator GlxA family with amidase domain</fullName>
    </submittedName>
</protein>
<dbReference type="InterPro" id="IPR009057">
    <property type="entry name" value="Homeodomain-like_sf"/>
</dbReference>
<dbReference type="Pfam" id="PF01965">
    <property type="entry name" value="DJ-1_PfpI"/>
    <property type="match status" value="1"/>
</dbReference>
<dbReference type="SUPFAM" id="SSF52317">
    <property type="entry name" value="Class I glutamine amidotransferase-like"/>
    <property type="match status" value="1"/>
</dbReference>
<evidence type="ECO:0000313" key="6">
    <source>
        <dbReference type="EMBL" id="CDR14378.1"/>
    </source>
</evidence>
<reference evidence="6" key="1">
    <citation type="submission" date="2014-05" db="EMBL/GenBank/DDBJ databases">
        <authorList>
            <person name="Horn Fabian"/>
        </authorList>
    </citation>
    <scope>NUCLEOTIDE SEQUENCE</scope>
</reference>
<dbReference type="RefSeq" id="WP_044578790.1">
    <property type="nucleotide sequence ID" value="NZ_BAABDR010000055.1"/>
</dbReference>
<name>A0A061A010_9ACTN</name>
<dbReference type="AlphaFoldDB" id="A0A061A010"/>
<dbReference type="Gene3D" id="1.10.10.60">
    <property type="entry name" value="Homeodomain-like"/>
    <property type="match status" value="1"/>
</dbReference>
<feature type="domain" description="HTH araC/xylS-type" evidence="5">
    <location>
        <begin position="211"/>
        <end position="309"/>
    </location>
</feature>
<reference evidence="7 8" key="2">
    <citation type="submission" date="2021-03" db="EMBL/GenBank/DDBJ databases">
        <title>Genomic Encyclopedia of Type Strains, Phase IV (KMG-IV): sequencing the most valuable type-strain genomes for metagenomic binning, comparative biology and taxonomic classification.</title>
        <authorList>
            <person name="Goeker M."/>
        </authorList>
    </citation>
    <scope>NUCLEOTIDE SEQUENCE [LARGE SCALE GENOMIC DNA]</scope>
    <source>
        <strain evidence="7 8">DSM 41954</strain>
    </source>
</reference>
<dbReference type="InterPro" id="IPR002818">
    <property type="entry name" value="DJ-1/PfpI"/>
</dbReference>
<evidence type="ECO:0000259" key="5">
    <source>
        <dbReference type="PROSITE" id="PS01124"/>
    </source>
</evidence>
<dbReference type="PANTHER" id="PTHR43130:SF3">
    <property type="entry name" value="HTH-TYPE TRANSCRIPTIONAL REGULATOR RV1931C"/>
    <property type="match status" value="1"/>
</dbReference>
<dbReference type="Pfam" id="PF12833">
    <property type="entry name" value="HTH_18"/>
    <property type="match status" value="1"/>
</dbReference>
<evidence type="ECO:0000256" key="3">
    <source>
        <dbReference type="ARBA" id="ARBA00023163"/>
    </source>
</evidence>
<keyword evidence="8" id="KW-1185">Reference proteome</keyword>
<dbReference type="EMBL" id="JAGGLR010000002">
    <property type="protein sequence ID" value="MBP2059961.1"/>
    <property type="molecule type" value="Genomic_DNA"/>
</dbReference>
<dbReference type="SMART" id="SM00342">
    <property type="entry name" value="HTH_ARAC"/>
    <property type="match status" value="1"/>
</dbReference>
<dbReference type="InterPro" id="IPR052158">
    <property type="entry name" value="INH-QAR"/>
</dbReference>
<evidence type="ECO:0000313" key="7">
    <source>
        <dbReference type="EMBL" id="MBP2059961.1"/>
    </source>
</evidence>
<accession>A0A061A010</accession>
<evidence type="ECO:0000256" key="1">
    <source>
        <dbReference type="ARBA" id="ARBA00023015"/>
    </source>
</evidence>
<evidence type="ECO:0000256" key="2">
    <source>
        <dbReference type="ARBA" id="ARBA00023125"/>
    </source>
</evidence>
<keyword evidence="2" id="KW-0238">DNA-binding</keyword>